<keyword evidence="1" id="KW-0732">Signal</keyword>
<dbReference type="Gene3D" id="2.160.20.110">
    <property type="match status" value="1"/>
</dbReference>
<comment type="caution">
    <text evidence="2">The sequence shown here is derived from an EMBL/GenBank/DDBJ whole genome shotgun (WGS) entry which is preliminary data.</text>
</comment>
<dbReference type="Proteomes" id="UP000238707">
    <property type="component" value="Unassembled WGS sequence"/>
</dbReference>
<protein>
    <submittedName>
        <fullName evidence="2">Uncharacterized protein</fullName>
    </submittedName>
</protein>
<feature type="signal peptide" evidence="1">
    <location>
        <begin position="1"/>
        <end position="18"/>
    </location>
</feature>
<dbReference type="EMBL" id="MSCI01000001">
    <property type="protein sequence ID" value="PQJ64053.1"/>
    <property type="molecule type" value="Genomic_DNA"/>
</dbReference>
<name>A0A2S7VPG9_9VIBR</name>
<evidence type="ECO:0000313" key="3">
    <source>
        <dbReference type="Proteomes" id="UP000238707"/>
    </source>
</evidence>
<feature type="chain" id="PRO_5015437994" evidence="1">
    <location>
        <begin position="19"/>
        <end position="333"/>
    </location>
</feature>
<evidence type="ECO:0000256" key="1">
    <source>
        <dbReference type="SAM" id="SignalP"/>
    </source>
</evidence>
<evidence type="ECO:0000313" key="2">
    <source>
        <dbReference type="EMBL" id="PQJ64053.1"/>
    </source>
</evidence>
<gene>
    <name evidence="2" type="ORF">BTO10_04465</name>
</gene>
<organism evidence="2 3">
    <name type="scientific">Vibrio chagasii</name>
    <dbReference type="NCBI Taxonomy" id="170679"/>
    <lineage>
        <taxon>Bacteria</taxon>
        <taxon>Pseudomonadati</taxon>
        <taxon>Pseudomonadota</taxon>
        <taxon>Gammaproteobacteria</taxon>
        <taxon>Vibrionales</taxon>
        <taxon>Vibrionaceae</taxon>
        <taxon>Vibrio</taxon>
    </lineage>
</organism>
<dbReference type="RefSeq" id="WP_105023706.1">
    <property type="nucleotide sequence ID" value="NZ_MSCI01000001.1"/>
</dbReference>
<reference evidence="2 3" key="1">
    <citation type="submission" date="2016-12" db="EMBL/GenBank/DDBJ databases">
        <title>Diversity of luminous bacteria.</title>
        <authorList>
            <person name="Yoshizawa S."/>
            <person name="Kogure K."/>
        </authorList>
    </citation>
    <scope>NUCLEOTIDE SEQUENCE [LARGE SCALE GENOMIC DNA]</scope>
    <source>
        <strain evidence="2 3">LC2-408</strain>
    </source>
</reference>
<sequence>MLKNTFLLSSLISLGATASPIQIDSCEQLLNLEDKTNSDYVLIKNIDCSGFVHTKPKSFAGNLNGNGYAISNLTISATKGDVGLFSRIRSGVIENLNINNFQVDTQNKKVTTVGTLAGLQDGGLIKNVKITDSSISNAVGSWAVGLLVGRADSAMLKDIVVQHSTLSTSTDSDKIGAVSGWLIEGAGANNIKVNDVHITVKNSDFNYVGGVFGNVVETPLSLLEITDSSVKRNNLGKSGKNGLLVGQLDKSTINDGSVVNVVHNLVLGKYNGIAAGVILQPEGDEIVLDSISHNDIDSTLQWHYVNPRKTYRTNNLYLDLSNESTLPPPVCRF</sequence>
<accession>A0A2S7VPG9</accession>
<keyword evidence="3" id="KW-1185">Reference proteome</keyword>
<proteinExistence type="predicted"/>
<dbReference type="AlphaFoldDB" id="A0A2S7VPG9"/>